<dbReference type="SUPFAM" id="SSF53474">
    <property type="entry name" value="alpha/beta-Hydrolases"/>
    <property type="match status" value="1"/>
</dbReference>
<sequence>MPRITANGIPLEYESYGAESDPAMLLVMGLGAQLTLWPMELVEALVARGFRVIRYDNRDIGLSHKFEDAGKVSIPWTMIKAKVGLKPRVPYTLSDMAADGVGLLDALGIDRAHIVGASMGGMIAQLIAAEHPGRVLSLTSIMSTTGHSSVPAAEKEAMAALTTRPANTEMETIRAHGVRVARAIGSPAYPADEAVLHQKIENNFKRSFYPAGMARQMAAIIADGDRRSRLAKINAPTLVVHGEADPLVKVEGAHDTAAHISGAKLKLFPGMGHDLPVELVGPMADAIAEHAASAV</sequence>
<dbReference type="GO" id="GO:0004806">
    <property type="term" value="F:triacylglycerol lipase activity"/>
    <property type="evidence" value="ECO:0007669"/>
    <property type="project" value="TreeGrafter"/>
</dbReference>
<dbReference type="Proteomes" id="UP000431922">
    <property type="component" value="Unassembled WGS sequence"/>
</dbReference>
<organism evidence="2 3">
    <name type="scientific">Allopontixanthobacter sediminis</name>
    <dbReference type="NCBI Taxonomy" id="1689985"/>
    <lineage>
        <taxon>Bacteria</taxon>
        <taxon>Pseudomonadati</taxon>
        <taxon>Pseudomonadota</taxon>
        <taxon>Alphaproteobacteria</taxon>
        <taxon>Sphingomonadales</taxon>
        <taxon>Erythrobacteraceae</taxon>
        <taxon>Allopontixanthobacter</taxon>
    </lineage>
</organism>
<comment type="caution">
    <text evidence="2">The sequence shown here is derived from an EMBL/GenBank/DDBJ whole genome shotgun (WGS) entry which is preliminary data.</text>
</comment>
<evidence type="ECO:0000313" key="2">
    <source>
        <dbReference type="EMBL" id="MXP44223.1"/>
    </source>
</evidence>
<name>A0A845AXI7_9SPHN</name>
<accession>A0A845AXI7</accession>
<dbReference type="GO" id="GO:0046503">
    <property type="term" value="P:glycerolipid catabolic process"/>
    <property type="evidence" value="ECO:0007669"/>
    <property type="project" value="TreeGrafter"/>
</dbReference>
<dbReference type="EMBL" id="WTYL01000002">
    <property type="protein sequence ID" value="MXP44223.1"/>
    <property type="molecule type" value="Genomic_DNA"/>
</dbReference>
<dbReference type="AlphaFoldDB" id="A0A845AXI7"/>
<dbReference type="RefSeq" id="WP_160755844.1">
    <property type="nucleotide sequence ID" value="NZ_WTYL01000002.1"/>
</dbReference>
<dbReference type="OrthoDB" id="9798888at2"/>
<dbReference type="InterPro" id="IPR029058">
    <property type="entry name" value="AB_hydrolase_fold"/>
</dbReference>
<keyword evidence="3" id="KW-1185">Reference proteome</keyword>
<dbReference type="Gene3D" id="3.40.50.1820">
    <property type="entry name" value="alpha/beta hydrolase"/>
    <property type="match status" value="1"/>
</dbReference>
<keyword evidence="2" id="KW-0378">Hydrolase</keyword>
<evidence type="ECO:0000313" key="3">
    <source>
        <dbReference type="Proteomes" id="UP000431922"/>
    </source>
</evidence>
<feature type="domain" description="AB hydrolase-1" evidence="1">
    <location>
        <begin position="22"/>
        <end position="275"/>
    </location>
</feature>
<reference evidence="2 3" key="1">
    <citation type="submission" date="2019-12" db="EMBL/GenBank/DDBJ databases">
        <title>Genomic-based taxomic classification of the family Erythrobacteraceae.</title>
        <authorList>
            <person name="Xu L."/>
        </authorList>
    </citation>
    <scope>NUCLEOTIDE SEQUENCE [LARGE SCALE GENOMIC DNA]</scope>
    <source>
        <strain evidence="2 3">KCTC 42453</strain>
    </source>
</reference>
<dbReference type="InterPro" id="IPR050471">
    <property type="entry name" value="AB_hydrolase"/>
</dbReference>
<dbReference type="InterPro" id="IPR000073">
    <property type="entry name" value="AB_hydrolase_1"/>
</dbReference>
<dbReference type="Pfam" id="PF00561">
    <property type="entry name" value="Abhydrolase_1"/>
    <property type="match status" value="1"/>
</dbReference>
<dbReference type="PANTHER" id="PTHR43433">
    <property type="entry name" value="HYDROLASE, ALPHA/BETA FOLD FAMILY PROTEIN"/>
    <property type="match status" value="1"/>
</dbReference>
<protein>
    <submittedName>
        <fullName evidence="2">Alpha/beta fold hydrolase</fullName>
    </submittedName>
</protein>
<dbReference type="PANTHER" id="PTHR43433:SF5">
    <property type="entry name" value="AB HYDROLASE-1 DOMAIN-CONTAINING PROTEIN"/>
    <property type="match status" value="1"/>
</dbReference>
<proteinExistence type="predicted"/>
<evidence type="ECO:0000259" key="1">
    <source>
        <dbReference type="Pfam" id="PF00561"/>
    </source>
</evidence>
<gene>
    <name evidence="2" type="ORF">GRI65_07125</name>
</gene>